<dbReference type="PANTHER" id="PTHR47938">
    <property type="entry name" value="RESPIRATORY COMPLEX I CHAPERONE (CIA84), PUTATIVE (AFU_ORTHOLOGUE AFUA_2G06020)-RELATED"/>
    <property type="match status" value="1"/>
</dbReference>
<evidence type="ECO:0000313" key="3">
    <source>
        <dbReference type="Proteomes" id="UP001210925"/>
    </source>
</evidence>
<organism evidence="2 3">
    <name type="scientific">Boothiomyces macroporosus</name>
    <dbReference type="NCBI Taxonomy" id="261099"/>
    <lineage>
        <taxon>Eukaryota</taxon>
        <taxon>Fungi</taxon>
        <taxon>Fungi incertae sedis</taxon>
        <taxon>Chytridiomycota</taxon>
        <taxon>Chytridiomycota incertae sedis</taxon>
        <taxon>Chytridiomycetes</taxon>
        <taxon>Rhizophydiales</taxon>
        <taxon>Terramycetaceae</taxon>
        <taxon>Boothiomyces</taxon>
    </lineage>
</organism>
<dbReference type="InterPro" id="IPR002885">
    <property type="entry name" value="PPR_rpt"/>
</dbReference>
<name>A0AAD5UD01_9FUNG</name>
<dbReference type="PROSITE" id="PS51375">
    <property type="entry name" value="PPR"/>
    <property type="match status" value="1"/>
</dbReference>
<sequence>MNSNSASNLESNLDEMLKLYPFKIQKKLDKINLFYFNVLEMVSKSENISLFQNFVFQLAKREIDLQESKKILELYRKVEIKPQQKLYYRILFNLAKKRPIEEVLEWIQIMQIKVFGIEQTTIAEYDDLGNILGLEAVQQDYNDYIKHALMISMIKHNDLQSAIKLSNPENIHHRSTVLNGKLMKNPESVQFKRDEFNLVMYSIMLKYHFYKKNLDQITILFNEILKHQQPTTFLLNIMVQGYFENDRVREGLNLFHRYSDFNIQPDSITFTIILHYCTVKKLYRTCFGIYHQLCLLNIHISLELWSVIIQMYVKQGDLKEAWNIFNEYKHYQPNRIVQGILMNGLIKDKQYNKVVELYNQLYEIGDDDVTRRYLIMALHHFGKEKKIIQLYEDSLRNVNQHTVGLFIRMCQLYKDNPDILLVFYRQMQNLNLSTIPILNILISSLAEQNRNFKDYLSILMQNNAELHQKTYHDILLYYSNKNDWARINQIYDYPEKEESLFSFTMLLKANLSNPHKFKQILEQNAFGKDQYLHSVLILFNHLHGTTQDILQAYNECKHFDSQVVLSTVVTCLIERDERLYLKRILKGKNIEPLYEIGIKGINTKEYLDKYIV</sequence>
<dbReference type="Proteomes" id="UP001210925">
    <property type="component" value="Unassembled WGS sequence"/>
</dbReference>
<reference evidence="2" key="1">
    <citation type="submission" date="2020-05" db="EMBL/GenBank/DDBJ databases">
        <title>Phylogenomic resolution of chytrid fungi.</title>
        <authorList>
            <person name="Stajich J.E."/>
            <person name="Amses K."/>
            <person name="Simmons R."/>
            <person name="Seto K."/>
            <person name="Myers J."/>
            <person name="Bonds A."/>
            <person name="Quandt C.A."/>
            <person name="Barry K."/>
            <person name="Liu P."/>
            <person name="Grigoriev I."/>
            <person name="Longcore J.E."/>
            <person name="James T.Y."/>
        </authorList>
    </citation>
    <scope>NUCLEOTIDE SEQUENCE</scope>
    <source>
        <strain evidence="2">PLAUS21</strain>
    </source>
</reference>
<dbReference type="NCBIfam" id="TIGR00756">
    <property type="entry name" value="PPR"/>
    <property type="match status" value="1"/>
</dbReference>
<dbReference type="InterPro" id="IPR011990">
    <property type="entry name" value="TPR-like_helical_dom_sf"/>
</dbReference>
<dbReference type="GO" id="GO:0003729">
    <property type="term" value="F:mRNA binding"/>
    <property type="evidence" value="ECO:0007669"/>
    <property type="project" value="TreeGrafter"/>
</dbReference>
<comment type="caution">
    <text evidence="2">The sequence shown here is derived from an EMBL/GenBank/DDBJ whole genome shotgun (WGS) entry which is preliminary data.</text>
</comment>
<accession>A0AAD5UD01</accession>
<dbReference type="SUPFAM" id="SSF81901">
    <property type="entry name" value="HCP-like"/>
    <property type="match status" value="1"/>
</dbReference>
<dbReference type="Pfam" id="PF13041">
    <property type="entry name" value="PPR_2"/>
    <property type="match status" value="1"/>
</dbReference>
<proteinExistence type="predicted"/>
<dbReference type="AlphaFoldDB" id="A0AAD5UD01"/>
<protein>
    <recommendedName>
        <fullName evidence="4">Pentatricopeptide repeat-containing protein</fullName>
    </recommendedName>
</protein>
<gene>
    <name evidence="2" type="ORF">HK103_007104</name>
</gene>
<evidence type="ECO:0000256" key="1">
    <source>
        <dbReference type="PROSITE-ProRule" id="PRU00708"/>
    </source>
</evidence>
<keyword evidence="3" id="KW-1185">Reference proteome</keyword>
<dbReference type="PANTHER" id="PTHR47938:SF35">
    <property type="entry name" value="PENTATRICOPEPTIDE REPEAT-CONTAINING PROTEIN 4, MITOCHONDRIAL-RELATED"/>
    <property type="match status" value="1"/>
</dbReference>
<dbReference type="Gene3D" id="1.25.40.10">
    <property type="entry name" value="Tetratricopeptide repeat domain"/>
    <property type="match status" value="2"/>
</dbReference>
<dbReference type="EMBL" id="JADGKB010000083">
    <property type="protein sequence ID" value="KAJ3254550.1"/>
    <property type="molecule type" value="Genomic_DNA"/>
</dbReference>
<evidence type="ECO:0008006" key="4">
    <source>
        <dbReference type="Google" id="ProtNLM"/>
    </source>
</evidence>
<evidence type="ECO:0000313" key="2">
    <source>
        <dbReference type="EMBL" id="KAJ3254550.1"/>
    </source>
</evidence>
<feature type="repeat" description="PPR" evidence="1">
    <location>
        <begin position="231"/>
        <end position="265"/>
    </location>
</feature>
<dbReference type="Pfam" id="PF01535">
    <property type="entry name" value="PPR"/>
    <property type="match status" value="1"/>
</dbReference>